<dbReference type="NCBIfam" id="TIGR02937">
    <property type="entry name" value="sigma70-ECF"/>
    <property type="match status" value="1"/>
</dbReference>
<organism evidence="7 8">
    <name type="scientific">Carboxylicivirga linearis</name>
    <dbReference type="NCBI Taxonomy" id="1628157"/>
    <lineage>
        <taxon>Bacteria</taxon>
        <taxon>Pseudomonadati</taxon>
        <taxon>Bacteroidota</taxon>
        <taxon>Bacteroidia</taxon>
        <taxon>Marinilabiliales</taxon>
        <taxon>Marinilabiliaceae</taxon>
        <taxon>Carboxylicivirga</taxon>
    </lineage>
</organism>
<dbReference type="InterPro" id="IPR013325">
    <property type="entry name" value="RNA_pol_sigma_r2"/>
</dbReference>
<dbReference type="PANTHER" id="PTHR43133:SF46">
    <property type="entry name" value="RNA POLYMERASE SIGMA-70 FACTOR ECF SUBFAMILY"/>
    <property type="match status" value="1"/>
</dbReference>
<evidence type="ECO:0000313" key="8">
    <source>
        <dbReference type="Proteomes" id="UP000708576"/>
    </source>
</evidence>
<evidence type="ECO:0000259" key="5">
    <source>
        <dbReference type="Pfam" id="PF04542"/>
    </source>
</evidence>
<dbReference type="InterPro" id="IPR036388">
    <property type="entry name" value="WH-like_DNA-bd_sf"/>
</dbReference>
<dbReference type="Pfam" id="PF04542">
    <property type="entry name" value="Sigma70_r2"/>
    <property type="match status" value="1"/>
</dbReference>
<evidence type="ECO:0000259" key="6">
    <source>
        <dbReference type="Pfam" id="PF08281"/>
    </source>
</evidence>
<proteinExistence type="inferred from homology"/>
<comment type="similarity">
    <text evidence="1">Belongs to the sigma-70 factor family. ECF subfamily.</text>
</comment>
<reference evidence="7 8" key="1">
    <citation type="journal article" date="2015" name="Int. J. Syst. Evol. Microbiol.">
        <title>Carboxylicivirga linearis sp. nov., isolated from a sea cucumber culture pond.</title>
        <authorList>
            <person name="Wang F.Q."/>
            <person name="Zhou Y.X."/>
            <person name="Lin X.Z."/>
            <person name="Chen G.J."/>
            <person name="Du Z.J."/>
        </authorList>
    </citation>
    <scope>NUCLEOTIDE SEQUENCE [LARGE SCALE GENOMIC DNA]</scope>
    <source>
        <strain evidence="7 8">FB218</strain>
    </source>
</reference>
<dbReference type="RefSeq" id="WP_212217180.1">
    <property type="nucleotide sequence ID" value="NZ_JAGUCO010000016.1"/>
</dbReference>
<dbReference type="InterPro" id="IPR039425">
    <property type="entry name" value="RNA_pol_sigma-70-like"/>
</dbReference>
<feature type="domain" description="RNA polymerase sigma factor 70 region 4 type 2" evidence="6">
    <location>
        <begin position="120"/>
        <end position="170"/>
    </location>
</feature>
<dbReference type="EMBL" id="JAGUCO010000016">
    <property type="protein sequence ID" value="MBS2099941.1"/>
    <property type="molecule type" value="Genomic_DNA"/>
</dbReference>
<keyword evidence="4" id="KW-0804">Transcription</keyword>
<evidence type="ECO:0000256" key="3">
    <source>
        <dbReference type="ARBA" id="ARBA00023082"/>
    </source>
</evidence>
<dbReference type="Gene3D" id="1.10.1740.10">
    <property type="match status" value="1"/>
</dbReference>
<keyword evidence="3" id="KW-0731">Sigma factor</keyword>
<dbReference type="Proteomes" id="UP000708576">
    <property type="component" value="Unassembled WGS sequence"/>
</dbReference>
<keyword evidence="2" id="KW-0805">Transcription regulation</keyword>
<dbReference type="SUPFAM" id="SSF88946">
    <property type="entry name" value="Sigma2 domain of RNA polymerase sigma factors"/>
    <property type="match status" value="1"/>
</dbReference>
<evidence type="ECO:0000256" key="1">
    <source>
        <dbReference type="ARBA" id="ARBA00010641"/>
    </source>
</evidence>
<dbReference type="InterPro" id="IPR013324">
    <property type="entry name" value="RNA_pol_sigma_r3/r4-like"/>
</dbReference>
<evidence type="ECO:0000256" key="2">
    <source>
        <dbReference type="ARBA" id="ARBA00023015"/>
    </source>
</evidence>
<sequence length="192" mass="22891">MVKDDKWIIEGIQRGDEDAYKSLFLKYYAQLVVFARKVVVDDDLARELVQDVFVTFYEKRTELNIHTSLKAHMYQSVRNRCLNQVKHNKIRRDHHANIFVEKKEEEAFVEDKLQETELEQRIYSVVKSLPDQCRKIFEMSRFEGTSNQEIADQLNLSKRTVETQISKALKVLRKQLVHYLNAILWILIYLNK</sequence>
<dbReference type="InterPro" id="IPR014284">
    <property type="entry name" value="RNA_pol_sigma-70_dom"/>
</dbReference>
<keyword evidence="8" id="KW-1185">Reference proteome</keyword>
<dbReference type="NCBIfam" id="TIGR02985">
    <property type="entry name" value="Sig70_bacteroi1"/>
    <property type="match status" value="1"/>
</dbReference>
<dbReference type="Gene3D" id="1.10.10.10">
    <property type="entry name" value="Winged helix-like DNA-binding domain superfamily/Winged helix DNA-binding domain"/>
    <property type="match status" value="1"/>
</dbReference>
<accession>A0ABS5K036</accession>
<dbReference type="PANTHER" id="PTHR43133">
    <property type="entry name" value="RNA POLYMERASE ECF-TYPE SIGMA FACTO"/>
    <property type="match status" value="1"/>
</dbReference>
<protein>
    <submittedName>
        <fullName evidence="7">RNA polymerase sigma-70 factor</fullName>
    </submittedName>
</protein>
<dbReference type="SUPFAM" id="SSF88659">
    <property type="entry name" value="Sigma3 and sigma4 domains of RNA polymerase sigma factors"/>
    <property type="match status" value="1"/>
</dbReference>
<dbReference type="InterPro" id="IPR013249">
    <property type="entry name" value="RNA_pol_sigma70_r4_t2"/>
</dbReference>
<gene>
    <name evidence="7" type="ORF">KEM10_16755</name>
</gene>
<comment type="caution">
    <text evidence="7">The sequence shown here is derived from an EMBL/GenBank/DDBJ whole genome shotgun (WGS) entry which is preliminary data.</text>
</comment>
<dbReference type="InterPro" id="IPR014327">
    <property type="entry name" value="RNA_pol_sigma70_bacteroid"/>
</dbReference>
<name>A0ABS5K036_9BACT</name>
<feature type="domain" description="RNA polymerase sigma-70 region 2" evidence="5">
    <location>
        <begin position="23"/>
        <end position="88"/>
    </location>
</feature>
<evidence type="ECO:0000313" key="7">
    <source>
        <dbReference type="EMBL" id="MBS2099941.1"/>
    </source>
</evidence>
<dbReference type="Pfam" id="PF08281">
    <property type="entry name" value="Sigma70_r4_2"/>
    <property type="match status" value="1"/>
</dbReference>
<dbReference type="InterPro" id="IPR007627">
    <property type="entry name" value="RNA_pol_sigma70_r2"/>
</dbReference>
<evidence type="ECO:0000256" key="4">
    <source>
        <dbReference type="ARBA" id="ARBA00023163"/>
    </source>
</evidence>
<dbReference type="CDD" id="cd06171">
    <property type="entry name" value="Sigma70_r4"/>
    <property type="match status" value="1"/>
</dbReference>